<dbReference type="Gene3D" id="1.10.530.10">
    <property type="match status" value="1"/>
</dbReference>
<dbReference type="AlphaFoldDB" id="A0A2G9HLP3"/>
<dbReference type="PANTHER" id="PTHR22595:SF193">
    <property type="entry name" value="ENDOCHITINASE EP3"/>
    <property type="match status" value="1"/>
</dbReference>
<evidence type="ECO:0000256" key="8">
    <source>
        <dbReference type="ARBA" id="ARBA00023024"/>
    </source>
</evidence>
<dbReference type="FunFam" id="1.10.530.10:FF:000052">
    <property type="entry name" value="Endochitinase PR4"/>
    <property type="match status" value="1"/>
</dbReference>
<evidence type="ECO:0000256" key="11">
    <source>
        <dbReference type="ARBA" id="ARBA00023295"/>
    </source>
</evidence>
<dbReference type="PROSITE" id="PS00774">
    <property type="entry name" value="CHITINASE_19_2"/>
    <property type="match status" value="1"/>
</dbReference>
<dbReference type="PIRSF" id="PIRSF001060">
    <property type="entry name" value="Endochitinase"/>
    <property type="match status" value="1"/>
</dbReference>
<dbReference type="GO" id="GO:0000272">
    <property type="term" value="P:polysaccharide catabolic process"/>
    <property type="evidence" value="ECO:0007669"/>
    <property type="project" value="UniProtKB-KW"/>
</dbReference>
<dbReference type="GO" id="GO:0006032">
    <property type="term" value="P:chitin catabolic process"/>
    <property type="evidence" value="ECO:0007669"/>
    <property type="project" value="UniProtKB-KW"/>
</dbReference>
<accession>A0A2G9HLP3</accession>
<comment type="function">
    <text evidence="2">Defense against chitin-containing fungal pathogens.</text>
</comment>
<evidence type="ECO:0000256" key="3">
    <source>
        <dbReference type="ARBA" id="ARBA00012729"/>
    </source>
</evidence>
<feature type="domain" description="Glycoside hydrolase family 19 catalytic" evidence="16">
    <location>
        <begin position="55"/>
        <end position="77"/>
    </location>
</feature>
<evidence type="ECO:0000256" key="10">
    <source>
        <dbReference type="ARBA" id="ARBA00023277"/>
    </source>
</evidence>
<evidence type="ECO:0000256" key="7">
    <source>
        <dbReference type="ARBA" id="ARBA00022821"/>
    </source>
</evidence>
<feature type="signal peptide" evidence="15">
    <location>
        <begin position="1"/>
        <end position="29"/>
    </location>
</feature>
<dbReference type="GO" id="GO:0006952">
    <property type="term" value="P:defense response"/>
    <property type="evidence" value="ECO:0007669"/>
    <property type="project" value="UniProtKB-KW"/>
</dbReference>
<evidence type="ECO:0000256" key="4">
    <source>
        <dbReference type="ARBA" id="ARBA00022669"/>
    </source>
</evidence>
<evidence type="ECO:0000256" key="1">
    <source>
        <dbReference type="ARBA" id="ARBA00000822"/>
    </source>
</evidence>
<dbReference type="CDD" id="cd00325">
    <property type="entry name" value="chitinase_GH19"/>
    <property type="match status" value="1"/>
</dbReference>
<dbReference type="SUPFAM" id="SSF53955">
    <property type="entry name" value="Lysozyme-like"/>
    <property type="match status" value="1"/>
</dbReference>
<organism evidence="18 19">
    <name type="scientific">Handroanthus impetiginosus</name>
    <dbReference type="NCBI Taxonomy" id="429701"/>
    <lineage>
        <taxon>Eukaryota</taxon>
        <taxon>Viridiplantae</taxon>
        <taxon>Streptophyta</taxon>
        <taxon>Embryophyta</taxon>
        <taxon>Tracheophyta</taxon>
        <taxon>Spermatophyta</taxon>
        <taxon>Magnoliopsida</taxon>
        <taxon>eudicotyledons</taxon>
        <taxon>Gunneridae</taxon>
        <taxon>Pentapetalae</taxon>
        <taxon>asterids</taxon>
        <taxon>lamiids</taxon>
        <taxon>Lamiales</taxon>
        <taxon>Bignoniaceae</taxon>
        <taxon>Crescentiina</taxon>
        <taxon>Tabebuia alliance</taxon>
        <taxon>Handroanthus</taxon>
    </lineage>
</organism>
<dbReference type="InterPro" id="IPR000726">
    <property type="entry name" value="Glyco_hydro_19_cat"/>
</dbReference>
<evidence type="ECO:0000313" key="18">
    <source>
        <dbReference type="EMBL" id="PIN18441.1"/>
    </source>
</evidence>
<protein>
    <recommendedName>
        <fullName evidence="3">chitinase</fullName>
        <ecNumber evidence="3">3.2.1.14</ecNumber>
    </recommendedName>
</protein>
<gene>
    <name evidence="18" type="ORF">CDL12_08896</name>
</gene>
<evidence type="ECO:0000256" key="5">
    <source>
        <dbReference type="ARBA" id="ARBA00022729"/>
    </source>
</evidence>
<feature type="domain" description="Glycoside hydrolase family 19 catalytic" evidence="17">
    <location>
        <begin position="170"/>
        <end position="180"/>
    </location>
</feature>
<dbReference type="Gene3D" id="3.30.20.10">
    <property type="entry name" value="Endochitinase, domain 2"/>
    <property type="match status" value="1"/>
</dbReference>
<keyword evidence="5 15" id="KW-0732">Signal</keyword>
<evidence type="ECO:0000313" key="19">
    <source>
        <dbReference type="Proteomes" id="UP000231279"/>
    </source>
</evidence>
<dbReference type="FunFam" id="3.30.20.10:FF:000001">
    <property type="entry name" value="Endochitinase (Chitinase)"/>
    <property type="match status" value="1"/>
</dbReference>
<dbReference type="Pfam" id="PF00182">
    <property type="entry name" value="Glyco_hydro_19"/>
    <property type="match status" value="1"/>
</dbReference>
<keyword evidence="9 14" id="KW-1015">Disulfide bond</keyword>
<dbReference type="GO" id="GO:0008061">
    <property type="term" value="F:chitin binding"/>
    <property type="evidence" value="ECO:0007669"/>
    <property type="project" value="UniProtKB-KW"/>
</dbReference>
<dbReference type="PROSITE" id="PS00773">
    <property type="entry name" value="CHITINASE_19_1"/>
    <property type="match status" value="1"/>
</dbReference>
<evidence type="ECO:0000256" key="9">
    <source>
        <dbReference type="ARBA" id="ARBA00023157"/>
    </source>
</evidence>
<evidence type="ECO:0000256" key="2">
    <source>
        <dbReference type="ARBA" id="ARBA00003102"/>
    </source>
</evidence>
<keyword evidence="11 18" id="KW-0326">Glycosidase</keyword>
<evidence type="ECO:0000259" key="17">
    <source>
        <dbReference type="PROSITE" id="PS00774"/>
    </source>
</evidence>
<feature type="chain" id="PRO_5013701568" description="chitinase" evidence="15">
    <location>
        <begin position="30"/>
        <end position="238"/>
    </location>
</feature>
<sequence>MLVSLFQRKCLLVLTLTSLFLAAGNLVSGQNSVAVADIVTDQFFNGIADQAAQSCAGKGFYTRAAFLEAQGSYPQFGQGGSADDSKREIAAFFAHVTHETGHMCYIEEIDGPSRDYCDESNTQYPCAPNKGYYGRGPIQLSWNFNYGPAGNSIGFDGLNNPEIVATDRIISFKTALWYWMNYCHNLIISGQGFGATIRAINGALECDGANPDTVSSRVQYYTQYCNQLQVDPGNNLRC</sequence>
<comment type="caution">
    <text evidence="18">The sequence shown here is derived from an EMBL/GenBank/DDBJ whole genome shotgun (WGS) entry which is preliminary data.</text>
</comment>
<feature type="disulfide bond" evidence="14">
    <location>
        <begin position="117"/>
        <end position="126"/>
    </location>
</feature>
<reference evidence="19" key="1">
    <citation type="journal article" date="2018" name="Gigascience">
        <title>Genome assembly of the Pink Ipe (Handroanthus impetiginosus, Bignoniaceae), a highly valued, ecologically keystone Neotropical timber forest tree.</title>
        <authorList>
            <person name="Silva-Junior O.B."/>
            <person name="Grattapaglia D."/>
            <person name="Novaes E."/>
            <person name="Collevatti R.G."/>
        </authorList>
    </citation>
    <scope>NUCLEOTIDE SEQUENCE [LARGE SCALE GENOMIC DNA]</scope>
    <source>
        <strain evidence="19">cv. UFG-1</strain>
    </source>
</reference>
<evidence type="ECO:0000256" key="14">
    <source>
        <dbReference type="PIRSR" id="PIRSR001060-2"/>
    </source>
</evidence>
<keyword evidence="6 18" id="KW-0378">Hydrolase</keyword>
<feature type="disulfide bond" evidence="14">
    <location>
        <begin position="206"/>
        <end position="238"/>
    </location>
</feature>
<dbReference type="EC" id="3.2.1.14" evidence="3"/>
<comment type="catalytic activity">
    <reaction evidence="1">
        <text>Random endo-hydrolysis of N-acetyl-beta-D-glucosaminide (1-&gt;4)-beta-linkages in chitin and chitodextrins.</text>
        <dbReference type="EC" id="3.2.1.14"/>
    </reaction>
</comment>
<proteinExistence type="predicted"/>
<keyword evidence="4" id="KW-0147">Chitin-binding</keyword>
<evidence type="ECO:0000256" key="15">
    <source>
        <dbReference type="SAM" id="SignalP"/>
    </source>
</evidence>
<dbReference type="PANTHER" id="PTHR22595">
    <property type="entry name" value="CHITINASE-RELATED"/>
    <property type="match status" value="1"/>
</dbReference>
<dbReference type="OrthoDB" id="5985073at2759"/>
<dbReference type="GO" id="GO:0008843">
    <property type="term" value="F:endochitinase activity"/>
    <property type="evidence" value="ECO:0007669"/>
    <property type="project" value="UniProtKB-EC"/>
</dbReference>
<keyword evidence="8" id="KW-0146">Chitin degradation</keyword>
<dbReference type="Proteomes" id="UP000231279">
    <property type="component" value="Unassembled WGS sequence"/>
</dbReference>
<feature type="disulfide bond" evidence="14">
    <location>
        <begin position="55"/>
        <end position="104"/>
    </location>
</feature>
<dbReference type="InterPro" id="IPR016283">
    <property type="entry name" value="Glyco_hydro_19"/>
</dbReference>
<dbReference type="InterPro" id="IPR023346">
    <property type="entry name" value="Lysozyme-like_dom_sf"/>
</dbReference>
<keyword evidence="7" id="KW-0611">Plant defense</keyword>
<evidence type="ECO:0000256" key="6">
    <source>
        <dbReference type="ARBA" id="ARBA00022801"/>
    </source>
</evidence>
<dbReference type="EMBL" id="NKXS01001462">
    <property type="protein sequence ID" value="PIN18441.1"/>
    <property type="molecule type" value="Genomic_DNA"/>
</dbReference>
<evidence type="ECO:0000259" key="16">
    <source>
        <dbReference type="PROSITE" id="PS00773"/>
    </source>
</evidence>
<name>A0A2G9HLP3_9LAMI</name>
<dbReference type="STRING" id="429701.A0A2G9HLP3"/>
<evidence type="ECO:0000256" key="13">
    <source>
        <dbReference type="PIRSR" id="PIRSR001060-1"/>
    </source>
</evidence>
<keyword evidence="12" id="KW-0624">Polysaccharide degradation</keyword>
<keyword evidence="19" id="KW-1185">Reference proteome</keyword>
<keyword evidence="10" id="KW-0119">Carbohydrate metabolism</keyword>
<feature type="active site" description="Proton donor" evidence="13">
    <location>
        <position position="99"/>
    </location>
</feature>
<dbReference type="GO" id="GO:0016998">
    <property type="term" value="P:cell wall macromolecule catabolic process"/>
    <property type="evidence" value="ECO:0007669"/>
    <property type="project" value="InterPro"/>
</dbReference>
<evidence type="ECO:0000256" key="12">
    <source>
        <dbReference type="ARBA" id="ARBA00023326"/>
    </source>
</evidence>